<dbReference type="EMBL" id="CAJVPU010042283">
    <property type="protein sequence ID" value="CAG8743228.1"/>
    <property type="molecule type" value="Genomic_DNA"/>
</dbReference>
<proteinExistence type="predicted"/>
<dbReference type="Proteomes" id="UP000789702">
    <property type="component" value="Unassembled WGS sequence"/>
</dbReference>
<protein>
    <submittedName>
        <fullName evidence="1">9876_t:CDS:1</fullName>
    </submittedName>
</protein>
<accession>A0ACA9QAQ8</accession>
<organism evidence="1 2">
    <name type="scientific">Dentiscutata heterogama</name>
    <dbReference type="NCBI Taxonomy" id="1316150"/>
    <lineage>
        <taxon>Eukaryota</taxon>
        <taxon>Fungi</taxon>
        <taxon>Fungi incertae sedis</taxon>
        <taxon>Mucoromycota</taxon>
        <taxon>Glomeromycotina</taxon>
        <taxon>Glomeromycetes</taxon>
        <taxon>Diversisporales</taxon>
        <taxon>Gigasporaceae</taxon>
        <taxon>Dentiscutata</taxon>
    </lineage>
</organism>
<feature type="non-terminal residue" evidence="1">
    <location>
        <position position="41"/>
    </location>
</feature>
<evidence type="ECO:0000313" key="1">
    <source>
        <dbReference type="EMBL" id="CAG8743228.1"/>
    </source>
</evidence>
<reference evidence="1" key="1">
    <citation type="submission" date="2021-06" db="EMBL/GenBank/DDBJ databases">
        <authorList>
            <person name="Kallberg Y."/>
            <person name="Tangrot J."/>
            <person name="Rosling A."/>
        </authorList>
    </citation>
    <scope>NUCLEOTIDE SEQUENCE</scope>
    <source>
        <strain evidence="1">IL203A</strain>
    </source>
</reference>
<keyword evidence="2" id="KW-1185">Reference proteome</keyword>
<name>A0ACA9QAQ8_9GLOM</name>
<sequence length="41" mass="4866">MAQPSLLGYREIQKKFPENQFTNKDILYQQIIQDKPNRSPS</sequence>
<gene>
    <name evidence="1" type="ORF">DHETER_LOCUS14182</name>
</gene>
<evidence type="ECO:0000313" key="2">
    <source>
        <dbReference type="Proteomes" id="UP000789702"/>
    </source>
</evidence>
<comment type="caution">
    <text evidence="1">The sequence shown here is derived from an EMBL/GenBank/DDBJ whole genome shotgun (WGS) entry which is preliminary data.</text>
</comment>